<dbReference type="InParanoid" id="A0A078APL0"/>
<dbReference type="Proteomes" id="UP000039865">
    <property type="component" value="Unassembled WGS sequence"/>
</dbReference>
<dbReference type="AlphaFoldDB" id="A0A078APL0"/>
<proteinExistence type="predicted"/>
<protein>
    <submittedName>
        <fullName evidence="1">Uncharacterized protein</fullName>
    </submittedName>
</protein>
<name>A0A078APL0_STYLE</name>
<organism evidence="1 2">
    <name type="scientific">Stylonychia lemnae</name>
    <name type="common">Ciliate</name>
    <dbReference type="NCBI Taxonomy" id="5949"/>
    <lineage>
        <taxon>Eukaryota</taxon>
        <taxon>Sar</taxon>
        <taxon>Alveolata</taxon>
        <taxon>Ciliophora</taxon>
        <taxon>Intramacronucleata</taxon>
        <taxon>Spirotrichea</taxon>
        <taxon>Stichotrichia</taxon>
        <taxon>Sporadotrichida</taxon>
        <taxon>Oxytrichidae</taxon>
        <taxon>Stylonychinae</taxon>
        <taxon>Stylonychia</taxon>
    </lineage>
</organism>
<dbReference type="EMBL" id="CCKQ01012691">
    <property type="protein sequence ID" value="CDW84310.1"/>
    <property type="molecule type" value="Genomic_DNA"/>
</dbReference>
<keyword evidence="2" id="KW-1185">Reference proteome</keyword>
<reference evidence="1 2" key="1">
    <citation type="submission" date="2014-06" db="EMBL/GenBank/DDBJ databases">
        <authorList>
            <person name="Swart Estienne"/>
        </authorList>
    </citation>
    <scope>NUCLEOTIDE SEQUENCE [LARGE SCALE GENOMIC DNA]</scope>
    <source>
        <strain evidence="1 2">130c</strain>
    </source>
</reference>
<gene>
    <name evidence="1" type="primary">Contig7417.g7930</name>
    <name evidence="1" type="ORF">STYLEM_13370</name>
</gene>
<evidence type="ECO:0000313" key="2">
    <source>
        <dbReference type="Proteomes" id="UP000039865"/>
    </source>
</evidence>
<evidence type="ECO:0000313" key="1">
    <source>
        <dbReference type="EMBL" id="CDW84310.1"/>
    </source>
</evidence>
<accession>A0A078APL0</accession>
<sequence>MKLALSKMNENKIDGIKIFSMEIQDDSFDQFTKSRKYSEEQQYNSINKYINNTVDWQNLGKPSLLRRKMISSQKLNGKSLILNSHKPNQLMDNRETLEYEPESEKMQIIELSGFVDYSQTPQQQLQNSQNDCILDGIDMFVQVQNDKHQMTKIQGGIQNYLQEENENGESFFDINSYVKEVMMNFYDSQFERGYHNCSCRYCCILEYPILIEKGREPKEFEKLHQKYAEFFMKNPDSQTIYETQSQQDSNENIHSIENMQNKQSFIKYSNLQLILF</sequence>